<feature type="domain" description="Cytochrome c" evidence="6">
    <location>
        <begin position="54"/>
        <end position="259"/>
    </location>
</feature>
<evidence type="ECO:0000313" key="7">
    <source>
        <dbReference type="EMBL" id="MXV15922.1"/>
    </source>
</evidence>
<organism evidence="7 8">
    <name type="scientific">Hufsiella ginkgonis</name>
    <dbReference type="NCBI Taxonomy" id="2695274"/>
    <lineage>
        <taxon>Bacteria</taxon>
        <taxon>Pseudomonadati</taxon>
        <taxon>Bacteroidota</taxon>
        <taxon>Sphingobacteriia</taxon>
        <taxon>Sphingobacteriales</taxon>
        <taxon>Sphingobacteriaceae</taxon>
        <taxon>Hufsiella</taxon>
    </lineage>
</organism>
<evidence type="ECO:0000313" key="8">
    <source>
        <dbReference type="Proteomes" id="UP000451233"/>
    </source>
</evidence>
<evidence type="ECO:0000256" key="2">
    <source>
        <dbReference type="ARBA" id="ARBA00022723"/>
    </source>
</evidence>
<dbReference type="Gene3D" id="1.10.760.10">
    <property type="entry name" value="Cytochrome c-like domain"/>
    <property type="match status" value="1"/>
</dbReference>
<protein>
    <submittedName>
        <fullName evidence="7">Thiol oxidoreductase</fullName>
    </submittedName>
</protein>
<feature type="signal peptide" evidence="5">
    <location>
        <begin position="1"/>
        <end position="20"/>
    </location>
</feature>
<keyword evidence="5" id="KW-0732">Signal</keyword>
<gene>
    <name evidence="7" type="ORF">GS398_11450</name>
</gene>
<reference evidence="7 8" key="1">
    <citation type="submission" date="2019-11" db="EMBL/GenBank/DDBJ databases">
        <title>Pedobacter sp. HMF7056 Genome sequencing and assembly.</title>
        <authorList>
            <person name="Kang H."/>
            <person name="Kim H."/>
            <person name="Joh K."/>
        </authorList>
    </citation>
    <scope>NUCLEOTIDE SEQUENCE [LARGE SCALE GENOMIC DNA]</scope>
    <source>
        <strain evidence="7 8">HMF7056</strain>
    </source>
</reference>
<accession>A0A7K1XY98</accession>
<keyword evidence="1 4" id="KW-0349">Heme</keyword>
<dbReference type="Proteomes" id="UP000451233">
    <property type="component" value="Unassembled WGS sequence"/>
</dbReference>
<dbReference type="InterPro" id="IPR009056">
    <property type="entry name" value="Cyt_c-like_dom"/>
</dbReference>
<sequence>MNKKHLLLLCAIFSLIVVMASCEKIFPPAPADDRLLDGPVADLTGGQNRQFLNGDIAFNDEVFTTETGLGPVFVATSCGSCHAGDGKGHPFSTLIRFTAAKDSTGNTVLDQGPTQLQNRAIPGFLPEQLPRNVPFSKFTPPANTGLGFIDLVPDADLLAMADPDDLNGDGISGAVNWNKIPPYVTIRKNTVVKNGLYICRFGKKGSVYDLLQQTATAYNQDMGITSSFEPVDTYSGLEIDPEVSDKTVNDVVFYLKTLKAPIQRMPGDPEVVKGKAVFIRIGCESCHKQTLTTGTSTIAALSNRQFYPYTDLLLHDMGNALDDGFTEGSAKTSEWKTPALWGLGLSKNSQGGRYFLLHDGRARSIEEAILFHGGEGLKSKTSFQGLGAEEKSSLIHFLESL</sequence>
<dbReference type="GO" id="GO:0046872">
    <property type="term" value="F:metal ion binding"/>
    <property type="evidence" value="ECO:0007669"/>
    <property type="project" value="UniProtKB-KW"/>
</dbReference>
<keyword evidence="2 4" id="KW-0479">Metal-binding</keyword>
<dbReference type="RefSeq" id="WP_160906888.1">
    <property type="nucleotide sequence ID" value="NZ_WVHS01000002.1"/>
</dbReference>
<dbReference type="GO" id="GO:0004130">
    <property type="term" value="F:cytochrome-c peroxidase activity"/>
    <property type="evidence" value="ECO:0007669"/>
    <property type="project" value="TreeGrafter"/>
</dbReference>
<proteinExistence type="predicted"/>
<dbReference type="AlphaFoldDB" id="A0A7K1XY98"/>
<dbReference type="GO" id="GO:0009055">
    <property type="term" value="F:electron transfer activity"/>
    <property type="evidence" value="ECO:0007669"/>
    <property type="project" value="InterPro"/>
</dbReference>
<evidence type="ECO:0000256" key="4">
    <source>
        <dbReference type="PROSITE-ProRule" id="PRU00433"/>
    </source>
</evidence>
<keyword evidence="3 4" id="KW-0408">Iron</keyword>
<keyword evidence="8" id="KW-1185">Reference proteome</keyword>
<dbReference type="Pfam" id="PF06537">
    <property type="entry name" value="DHOR"/>
    <property type="match status" value="1"/>
</dbReference>
<comment type="caution">
    <text evidence="7">The sequence shown here is derived from an EMBL/GenBank/DDBJ whole genome shotgun (WGS) entry which is preliminary data.</text>
</comment>
<dbReference type="InterPro" id="IPR051395">
    <property type="entry name" value="Cytochrome_c_Peroxidase/MauG"/>
</dbReference>
<dbReference type="EMBL" id="WVHS01000002">
    <property type="protein sequence ID" value="MXV15922.1"/>
    <property type="molecule type" value="Genomic_DNA"/>
</dbReference>
<evidence type="ECO:0000256" key="3">
    <source>
        <dbReference type="ARBA" id="ARBA00023004"/>
    </source>
</evidence>
<dbReference type="PROSITE" id="PS51257">
    <property type="entry name" value="PROKAR_LIPOPROTEIN"/>
    <property type="match status" value="1"/>
</dbReference>
<evidence type="ECO:0000256" key="1">
    <source>
        <dbReference type="ARBA" id="ARBA00022617"/>
    </source>
</evidence>
<dbReference type="GO" id="GO:0020037">
    <property type="term" value="F:heme binding"/>
    <property type="evidence" value="ECO:0007669"/>
    <property type="project" value="InterPro"/>
</dbReference>
<dbReference type="PROSITE" id="PS51007">
    <property type="entry name" value="CYTC"/>
    <property type="match status" value="2"/>
</dbReference>
<evidence type="ECO:0000259" key="6">
    <source>
        <dbReference type="PROSITE" id="PS51007"/>
    </source>
</evidence>
<feature type="chain" id="PRO_5029889054" evidence="5">
    <location>
        <begin position="21"/>
        <end position="401"/>
    </location>
</feature>
<dbReference type="PANTHER" id="PTHR30600">
    <property type="entry name" value="CYTOCHROME C PEROXIDASE-RELATED"/>
    <property type="match status" value="1"/>
</dbReference>
<dbReference type="PANTHER" id="PTHR30600:SF4">
    <property type="entry name" value="CYTOCHROME C DOMAIN-CONTAINING PROTEIN"/>
    <property type="match status" value="1"/>
</dbReference>
<name>A0A7K1XY98_9SPHI</name>
<dbReference type="InterPro" id="IPR010538">
    <property type="entry name" value="DHOR"/>
</dbReference>
<dbReference type="InterPro" id="IPR036909">
    <property type="entry name" value="Cyt_c-like_dom_sf"/>
</dbReference>
<evidence type="ECO:0000256" key="5">
    <source>
        <dbReference type="SAM" id="SignalP"/>
    </source>
</evidence>
<feature type="domain" description="Cytochrome c" evidence="6">
    <location>
        <begin position="269"/>
        <end position="401"/>
    </location>
</feature>
<dbReference type="SUPFAM" id="SSF46626">
    <property type="entry name" value="Cytochrome c"/>
    <property type="match status" value="2"/>
</dbReference>